<feature type="domain" description="RRM" evidence="4">
    <location>
        <begin position="24"/>
        <end position="103"/>
    </location>
</feature>
<dbReference type="InterPro" id="IPR035979">
    <property type="entry name" value="RBD_domain_sf"/>
</dbReference>
<organism evidence="5 6">
    <name type="scientific">Gomphillus americanus</name>
    <dbReference type="NCBI Taxonomy" id="1940652"/>
    <lineage>
        <taxon>Eukaryota</taxon>
        <taxon>Fungi</taxon>
        <taxon>Dikarya</taxon>
        <taxon>Ascomycota</taxon>
        <taxon>Pezizomycotina</taxon>
        <taxon>Lecanoromycetes</taxon>
        <taxon>OSLEUM clade</taxon>
        <taxon>Ostropomycetidae</taxon>
        <taxon>Ostropales</taxon>
        <taxon>Graphidaceae</taxon>
        <taxon>Gomphilloideae</taxon>
        <taxon>Gomphillus</taxon>
    </lineage>
</organism>
<dbReference type="SUPFAM" id="SSF54928">
    <property type="entry name" value="RNA-binding domain, RBD"/>
    <property type="match status" value="1"/>
</dbReference>
<dbReference type="EMBL" id="CAJPDQ010000011">
    <property type="protein sequence ID" value="CAF9916422.1"/>
    <property type="molecule type" value="Genomic_DNA"/>
</dbReference>
<dbReference type="GO" id="GO:0030626">
    <property type="term" value="F:U12 snRNA binding"/>
    <property type="evidence" value="ECO:0007669"/>
    <property type="project" value="TreeGrafter"/>
</dbReference>
<name>A0A8H3F170_9LECA</name>
<feature type="region of interest" description="Disordered" evidence="3">
    <location>
        <begin position="135"/>
        <end position="201"/>
    </location>
</feature>
<dbReference type="Pfam" id="PF00076">
    <property type="entry name" value="RRM_1"/>
    <property type="match status" value="1"/>
</dbReference>
<dbReference type="PANTHER" id="PTHR16105:SF0">
    <property type="entry name" value="RNA-BINDING REGION-CONTAINING PROTEIN 3"/>
    <property type="match status" value="1"/>
</dbReference>
<gene>
    <name evidence="5" type="ORF">GOMPHAMPRED_001001</name>
</gene>
<dbReference type="SMART" id="SM00360">
    <property type="entry name" value="RRM"/>
    <property type="match status" value="1"/>
</dbReference>
<feature type="compositionally biased region" description="Acidic residues" evidence="3">
    <location>
        <begin position="178"/>
        <end position="201"/>
    </location>
</feature>
<dbReference type="PROSITE" id="PS50102">
    <property type="entry name" value="RRM"/>
    <property type="match status" value="1"/>
</dbReference>
<protein>
    <recommendedName>
        <fullName evidence="4">RRM domain-containing protein</fullName>
    </recommendedName>
</protein>
<dbReference type="GO" id="GO:0000398">
    <property type="term" value="P:mRNA splicing, via spliceosome"/>
    <property type="evidence" value="ECO:0007669"/>
    <property type="project" value="TreeGrafter"/>
</dbReference>
<feature type="region of interest" description="Disordered" evidence="3">
    <location>
        <begin position="1"/>
        <end position="25"/>
    </location>
</feature>
<comment type="caution">
    <text evidence="5">The sequence shown here is derived from an EMBL/GenBank/DDBJ whole genome shotgun (WGS) entry which is preliminary data.</text>
</comment>
<feature type="compositionally biased region" description="Basic and acidic residues" evidence="3">
    <location>
        <begin position="167"/>
        <end position="177"/>
    </location>
</feature>
<dbReference type="OrthoDB" id="277802at2759"/>
<accession>A0A8H3F170</accession>
<dbReference type="PANTHER" id="PTHR16105">
    <property type="entry name" value="RNA-BINDING REGION-CONTAINING PROTEIN 3"/>
    <property type="match status" value="1"/>
</dbReference>
<evidence type="ECO:0000256" key="2">
    <source>
        <dbReference type="PROSITE-ProRule" id="PRU00176"/>
    </source>
</evidence>
<dbReference type="AlphaFoldDB" id="A0A8H3F170"/>
<keyword evidence="1 2" id="KW-0694">RNA-binding</keyword>
<dbReference type="InterPro" id="IPR045164">
    <property type="entry name" value="RBM41/RNPC3"/>
</dbReference>
<evidence type="ECO:0000256" key="1">
    <source>
        <dbReference type="ARBA" id="ARBA00022884"/>
    </source>
</evidence>
<sequence>MANATMASRNGPPTNSGRSDPPSPSLYLTNLTDKLRKPDLRLSLYTLFSTYGPVLDVIAMPGAKMRGQAHVVFRDTQTSTQAMRALQGFDFFGKDMKIQYARTRSGIFQKLEGIAPSKITSADATADARQSLFTAPSSSAVESKAPPSNLPAKPEAPKTNGTEVTEDAPKGMKRAREDESDEEAPMEEDSDVPMEASSDED</sequence>
<dbReference type="Gene3D" id="3.30.70.330">
    <property type="match status" value="1"/>
</dbReference>
<dbReference type="Proteomes" id="UP000664169">
    <property type="component" value="Unassembled WGS sequence"/>
</dbReference>
<evidence type="ECO:0000313" key="5">
    <source>
        <dbReference type="EMBL" id="CAF9916422.1"/>
    </source>
</evidence>
<dbReference type="InterPro" id="IPR000504">
    <property type="entry name" value="RRM_dom"/>
</dbReference>
<proteinExistence type="predicted"/>
<evidence type="ECO:0000313" key="6">
    <source>
        <dbReference type="Proteomes" id="UP000664169"/>
    </source>
</evidence>
<evidence type="ECO:0000259" key="4">
    <source>
        <dbReference type="PROSITE" id="PS50102"/>
    </source>
</evidence>
<evidence type="ECO:0000256" key="3">
    <source>
        <dbReference type="SAM" id="MobiDB-lite"/>
    </source>
</evidence>
<dbReference type="GO" id="GO:0097157">
    <property type="term" value="F:pre-mRNA intronic binding"/>
    <property type="evidence" value="ECO:0007669"/>
    <property type="project" value="TreeGrafter"/>
</dbReference>
<dbReference type="CDD" id="cd12246">
    <property type="entry name" value="RRM1_U1A_like"/>
    <property type="match status" value="1"/>
</dbReference>
<reference evidence="5" key="1">
    <citation type="submission" date="2021-03" db="EMBL/GenBank/DDBJ databases">
        <authorList>
            <person name="Tagirdzhanova G."/>
        </authorList>
    </citation>
    <scope>NUCLEOTIDE SEQUENCE</scope>
</reference>
<dbReference type="InterPro" id="IPR012677">
    <property type="entry name" value="Nucleotide-bd_a/b_plait_sf"/>
</dbReference>
<keyword evidence="6" id="KW-1185">Reference proteome</keyword>
<feature type="compositionally biased region" description="Polar residues" evidence="3">
    <location>
        <begin position="1"/>
        <end position="18"/>
    </location>
</feature>
<dbReference type="FunFam" id="3.30.70.330:FF:000039">
    <property type="entry name" value="U1 small nuclear ribonucleoprotein A"/>
    <property type="match status" value="1"/>
</dbReference>